<feature type="signal peptide" evidence="1">
    <location>
        <begin position="1"/>
        <end position="22"/>
    </location>
</feature>
<organism evidence="2 3">
    <name type="scientific">Euplotes crassus</name>
    <dbReference type="NCBI Taxonomy" id="5936"/>
    <lineage>
        <taxon>Eukaryota</taxon>
        <taxon>Sar</taxon>
        <taxon>Alveolata</taxon>
        <taxon>Ciliophora</taxon>
        <taxon>Intramacronucleata</taxon>
        <taxon>Spirotrichea</taxon>
        <taxon>Hypotrichia</taxon>
        <taxon>Euplotida</taxon>
        <taxon>Euplotidae</taxon>
        <taxon>Moneuplotes</taxon>
    </lineage>
</organism>
<dbReference type="AlphaFoldDB" id="A0AAD1XWH9"/>
<keyword evidence="1" id="KW-0732">Signal</keyword>
<protein>
    <submittedName>
        <fullName evidence="2">Uncharacterized protein</fullName>
    </submittedName>
</protein>
<gene>
    <name evidence="2" type="ORF">ECRASSUSDP1_LOCUS20965</name>
</gene>
<accession>A0AAD1XWH9</accession>
<name>A0AAD1XWH9_EUPCR</name>
<dbReference type="Proteomes" id="UP001295684">
    <property type="component" value="Unassembled WGS sequence"/>
</dbReference>
<reference evidence="2" key="1">
    <citation type="submission" date="2023-07" db="EMBL/GenBank/DDBJ databases">
        <authorList>
            <consortium name="AG Swart"/>
            <person name="Singh M."/>
            <person name="Singh A."/>
            <person name="Seah K."/>
            <person name="Emmerich C."/>
        </authorList>
    </citation>
    <scope>NUCLEOTIDE SEQUENCE</scope>
    <source>
        <strain evidence="2">DP1</strain>
    </source>
</reference>
<dbReference type="EMBL" id="CAMPGE010021405">
    <property type="protein sequence ID" value="CAI2379555.1"/>
    <property type="molecule type" value="Genomic_DNA"/>
</dbReference>
<evidence type="ECO:0000256" key="1">
    <source>
        <dbReference type="SAM" id="SignalP"/>
    </source>
</evidence>
<feature type="chain" id="PRO_5041993474" evidence="1">
    <location>
        <begin position="23"/>
        <end position="87"/>
    </location>
</feature>
<sequence length="87" mass="9999">MKYQTFFLIALLMMAFATQAQARDLSIDGLKQDMAACAHDLYEGAMLLYKCYNLIKDEKFGEMIFLFPQFQILGPKIMTDCMPEEAL</sequence>
<keyword evidence="3" id="KW-1185">Reference proteome</keyword>
<evidence type="ECO:0000313" key="3">
    <source>
        <dbReference type="Proteomes" id="UP001295684"/>
    </source>
</evidence>
<comment type="caution">
    <text evidence="2">The sequence shown here is derived from an EMBL/GenBank/DDBJ whole genome shotgun (WGS) entry which is preliminary data.</text>
</comment>
<evidence type="ECO:0000313" key="2">
    <source>
        <dbReference type="EMBL" id="CAI2379555.1"/>
    </source>
</evidence>
<proteinExistence type="predicted"/>